<dbReference type="InterPro" id="IPR029052">
    <property type="entry name" value="Metallo-depent_PP-like"/>
</dbReference>
<evidence type="ECO:0000313" key="2">
    <source>
        <dbReference type="EMBL" id="WDE11392.1"/>
    </source>
</evidence>
<evidence type="ECO:0000313" key="3">
    <source>
        <dbReference type="Proteomes" id="UP001215231"/>
    </source>
</evidence>
<accession>A0ABY7VDD2</accession>
<dbReference type="Pfam" id="PF00149">
    <property type="entry name" value="Metallophos"/>
    <property type="match status" value="1"/>
</dbReference>
<gene>
    <name evidence="2" type="ORF">H3N35_24765</name>
</gene>
<dbReference type="EMBL" id="CP059693">
    <property type="protein sequence ID" value="WDE11392.1"/>
    <property type="molecule type" value="Genomic_DNA"/>
</dbReference>
<dbReference type="SUPFAM" id="SSF56300">
    <property type="entry name" value="Metallo-dependent phosphatases"/>
    <property type="match status" value="1"/>
</dbReference>
<organism evidence="2 3">
    <name type="scientific">Thalassomonas haliotis</name>
    <dbReference type="NCBI Taxonomy" id="485448"/>
    <lineage>
        <taxon>Bacteria</taxon>
        <taxon>Pseudomonadati</taxon>
        <taxon>Pseudomonadota</taxon>
        <taxon>Gammaproteobacteria</taxon>
        <taxon>Alteromonadales</taxon>
        <taxon>Colwelliaceae</taxon>
        <taxon>Thalassomonas</taxon>
    </lineage>
</organism>
<sequence length="244" mass="28075">MSEVNLAVPYRELPYNEQGTDYFVGDLHGCYYLLLEQLQQLNFSDKDRLIAAGDLIDRGQDSALCLQLLEKPWFFSALGNHEHMFLQACEVHISGMEHCHNSEAIHFWYRHCLNGGDWLGHYTGDEIRAFKTLIEQHCSLALSVATGIAKQKLGVTHAAAPNDWQKLKNHDYLFANLHTLLWDRKQFQNDKPEVSKNITLTVHGHNACQAVIKKANRVYIDTRQRSGRFTILSLQQLLELEPRF</sequence>
<keyword evidence="3" id="KW-1185">Reference proteome</keyword>
<dbReference type="RefSeq" id="WP_274051549.1">
    <property type="nucleotide sequence ID" value="NZ_CP059693.1"/>
</dbReference>
<feature type="domain" description="Calcineurin-like phosphoesterase" evidence="1">
    <location>
        <begin position="23"/>
        <end position="205"/>
    </location>
</feature>
<proteinExistence type="predicted"/>
<dbReference type="PANTHER" id="PTHR42850">
    <property type="entry name" value="METALLOPHOSPHOESTERASE"/>
    <property type="match status" value="1"/>
</dbReference>
<evidence type="ECO:0000259" key="1">
    <source>
        <dbReference type="Pfam" id="PF00149"/>
    </source>
</evidence>
<reference evidence="2 3" key="1">
    <citation type="journal article" date="2022" name="Mar. Drugs">
        <title>Bioassay-Guided Fractionation Leads to the Detection of Cholic Acid Generated by the Rare Thalassomonas sp.</title>
        <authorList>
            <person name="Pheiffer F."/>
            <person name="Schneider Y.K."/>
            <person name="Hansen E.H."/>
            <person name="Andersen J.H."/>
            <person name="Isaksson J."/>
            <person name="Busche T."/>
            <person name="R C."/>
            <person name="Kalinowski J."/>
            <person name="Zyl L.V."/>
            <person name="Trindade M."/>
        </authorList>
    </citation>
    <scope>NUCLEOTIDE SEQUENCE [LARGE SCALE GENOMIC DNA]</scope>
    <source>
        <strain evidence="2 3">A5K-61T</strain>
    </source>
</reference>
<dbReference type="PANTHER" id="PTHR42850:SF11">
    <property type="entry name" value="BIS(5'-NUCLEOSYL)-TETRAPHOSPHATASE [SYMMETRICAL]"/>
    <property type="match status" value="1"/>
</dbReference>
<dbReference type="InterPro" id="IPR050126">
    <property type="entry name" value="Ap4A_hydrolase"/>
</dbReference>
<protein>
    <submittedName>
        <fullName evidence="2">Metallophosphoesterase</fullName>
    </submittedName>
</protein>
<dbReference type="InterPro" id="IPR004843">
    <property type="entry name" value="Calcineurin-like_PHP"/>
</dbReference>
<dbReference type="Gene3D" id="3.60.21.10">
    <property type="match status" value="1"/>
</dbReference>
<dbReference type="Proteomes" id="UP001215231">
    <property type="component" value="Chromosome"/>
</dbReference>
<name>A0ABY7VDD2_9GAMM</name>